<feature type="domain" description="Septum formation inhibitor MinC N-terminal" evidence="9">
    <location>
        <begin position="97"/>
        <end position="168"/>
    </location>
</feature>
<dbReference type="Proteomes" id="UP000478740">
    <property type="component" value="Unassembled WGS sequence"/>
</dbReference>
<comment type="subunit">
    <text evidence="6">Interacts with MinD and FtsZ.</text>
</comment>
<feature type="region of interest" description="Disordered" evidence="7">
    <location>
        <begin position="16"/>
        <end position="40"/>
    </location>
</feature>
<reference evidence="10 11" key="1">
    <citation type="submission" date="2019-11" db="EMBL/GenBank/DDBJ databases">
        <authorList>
            <person name="Dong K."/>
        </authorList>
    </citation>
    <scope>NUCLEOTIDE SEQUENCE [LARGE SCALE GENOMIC DNA]</scope>
    <source>
        <strain evidence="10 11">DK608</strain>
    </source>
</reference>
<sequence length="334" mass="35593">MVPLRFPCSACTAGKRLSGPPVPPRPRIAGPARAACGDPPPKCRRRGIADGRNAAVIIRSRKTPPRGFPLARRKPGRKDVQELNHSATRDVATVKALQIRGRTFTAVALHMGGPANAAFFEVLDAKLRQTPLFFEHAPLVIDLELAQGLETTKEMQHLVGELRRRHLSVFGVQSATRAQAEAAAAAGLIALPSGKAVGLERVTRTERPGDRPAAQAETAEKEAPAPVTRTITQPVRSGQTIFADRGDLVIVGPVSSGAEVIAAGNIHIYGRLRGRALAGVNGDTSARIFCHALDAELLAIAGLYLTSENLGPDTPRDNVQAFLEGDKLRVESLK</sequence>
<dbReference type="NCBIfam" id="TIGR01222">
    <property type="entry name" value="minC"/>
    <property type="match status" value="1"/>
</dbReference>
<dbReference type="GO" id="GO:0000917">
    <property type="term" value="P:division septum assembly"/>
    <property type="evidence" value="ECO:0007669"/>
    <property type="project" value="UniProtKB-KW"/>
</dbReference>
<evidence type="ECO:0000256" key="2">
    <source>
        <dbReference type="ARBA" id="ARBA00022618"/>
    </source>
</evidence>
<organism evidence="10 11">
    <name type="scientific">Paracoccus shanxieyensis</name>
    <dbReference type="NCBI Taxonomy" id="2675752"/>
    <lineage>
        <taxon>Bacteria</taxon>
        <taxon>Pseudomonadati</taxon>
        <taxon>Pseudomonadota</taxon>
        <taxon>Alphaproteobacteria</taxon>
        <taxon>Rhodobacterales</taxon>
        <taxon>Paracoccaceae</taxon>
        <taxon>Paracoccus</taxon>
    </lineage>
</organism>
<feature type="domain" description="Septum formation inhibitor MinC C-terminal" evidence="8">
    <location>
        <begin position="231"/>
        <end position="330"/>
    </location>
</feature>
<dbReference type="GO" id="GO:0000902">
    <property type="term" value="P:cell morphogenesis"/>
    <property type="evidence" value="ECO:0007669"/>
    <property type="project" value="InterPro"/>
</dbReference>
<dbReference type="HAMAP" id="MF_00267">
    <property type="entry name" value="MinC"/>
    <property type="match status" value="1"/>
</dbReference>
<dbReference type="Gene3D" id="2.160.20.70">
    <property type="match status" value="1"/>
</dbReference>
<dbReference type="InterPro" id="IPR007874">
    <property type="entry name" value="MinC_N"/>
</dbReference>
<evidence type="ECO:0000256" key="3">
    <source>
        <dbReference type="ARBA" id="ARBA00023210"/>
    </source>
</evidence>
<dbReference type="InterPro" id="IPR013033">
    <property type="entry name" value="MinC"/>
</dbReference>
<dbReference type="SUPFAM" id="SSF63848">
    <property type="entry name" value="Cell-division inhibitor MinC, C-terminal domain"/>
    <property type="match status" value="1"/>
</dbReference>
<comment type="similarity">
    <text evidence="1 6">Belongs to the MinC family.</text>
</comment>
<dbReference type="Pfam" id="PF03775">
    <property type="entry name" value="MinC_C"/>
    <property type="match status" value="1"/>
</dbReference>
<dbReference type="AlphaFoldDB" id="A0A6L6IX73"/>
<feature type="region of interest" description="Disordered" evidence="7">
    <location>
        <begin position="202"/>
        <end position="229"/>
    </location>
</feature>
<dbReference type="EMBL" id="WMII01000006">
    <property type="protein sequence ID" value="MTH64231.1"/>
    <property type="molecule type" value="Genomic_DNA"/>
</dbReference>
<evidence type="ECO:0000256" key="4">
    <source>
        <dbReference type="ARBA" id="ARBA00023306"/>
    </source>
</evidence>
<dbReference type="InterPro" id="IPR016098">
    <property type="entry name" value="CAP/MinC_C"/>
</dbReference>
<evidence type="ECO:0000256" key="6">
    <source>
        <dbReference type="HAMAP-Rule" id="MF_00267"/>
    </source>
</evidence>
<keyword evidence="3 6" id="KW-0717">Septation</keyword>
<evidence type="ECO:0000259" key="9">
    <source>
        <dbReference type="Pfam" id="PF05209"/>
    </source>
</evidence>
<dbReference type="PANTHER" id="PTHR34108:SF1">
    <property type="entry name" value="SEPTUM SITE-DETERMINING PROTEIN MINC"/>
    <property type="match status" value="1"/>
</dbReference>
<dbReference type="Pfam" id="PF05209">
    <property type="entry name" value="MinC_N"/>
    <property type="match status" value="1"/>
</dbReference>
<evidence type="ECO:0000256" key="5">
    <source>
        <dbReference type="ARBA" id="ARBA00025606"/>
    </source>
</evidence>
<dbReference type="InterPro" id="IPR036145">
    <property type="entry name" value="MinC_C_sf"/>
</dbReference>
<accession>A0A6L6IX73</accession>
<name>A0A6L6IX73_9RHOB</name>
<keyword evidence="2 6" id="KW-0132">Cell division</keyword>
<comment type="caution">
    <text evidence="10">The sequence shown here is derived from an EMBL/GenBank/DDBJ whole genome shotgun (WGS) entry which is preliminary data.</text>
</comment>
<dbReference type="Gene3D" id="3.30.70.260">
    <property type="match status" value="1"/>
</dbReference>
<protein>
    <recommendedName>
        <fullName evidence="6">Probable septum site-determining protein MinC</fullName>
    </recommendedName>
</protein>
<feature type="compositionally biased region" description="Low complexity" evidence="7">
    <location>
        <begin position="27"/>
        <end position="37"/>
    </location>
</feature>
<dbReference type="GO" id="GO:0051302">
    <property type="term" value="P:regulation of cell division"/>
    <property type="evidence" value="ECO:0007669"/>
    <property type="project" value="InterPro"/>
</dbReference>
<keyword evidence="11" id="KW-1185">Reference proteome</keyword>
<dbReference type="GO" id="GO:1901891">
    <property type="term" value="P:regulation of cell septum assembly"/>
    <property type="evidence" value="ECO:0007669"/>
    <property type="project" value="InterPro"/>
</dbReference>
<evidence type="ECO:0000256" key="1">
    <source>
        <dbReference type="ARBA" id="ARBA00006291"/>
    </source>
</evidence>
<comment type="function">
    <text evidence="5 6">Cell division inhibitor that blocks the formation of polar Z ring septums. Rapidly oscillates between the poles of the cell to destabilize FtsZ filaments that have formed before they mature into polar Z rings. Prevents FtsZ polymerization.</text>
</comment>
<dbReference type="PANTHER" id="PTHR34108">
    <property type="entry name" value="SEPTUM SITE-DETERMINING PROTEIN MINC"/>
    <property type="match status" value="1"/>
</dbReference>
<proteinExistence type="inferred from homology"/>
<evidence type="ECO:0000313" key="10">
    <source>
        <dbReference type="EMBL" id="MTH64231.1"/>
    </source>
</evidence>
<evidence type="ECO:0000256" key="7">
    <source>
        <dbReference type="SAM" id="MobiDB-lite"/>
    </source>
</evidence>
<keyword evidence="4 6" id="KW-0131">Cell cycle</keyword>
<evidence type="ECO:0000259" key="8">
    <source>
        <dbReference type="Pfam" id="PF03775"/>
    </source>
</evidence>
<evidence type="ECO:0000313" key="11">
    <source>
        <dbReference type="Proteomes" id="UP000478740"/>
    </source>
</evidence>
<gene>
    <name evidence="6 10" type="primary">minC</name>
    <name evidence="10" type="ORF">GL284_08105</name>
</gene>
<dbReference type="InterPro" id="IPR005526">
    <property type="entry name" value="Septum_form_inhib_MinC_C"/>
</dbReference>